<dbReference type="PANTHER" id="PTHR11006">
    <property type="entry name" value="PROTEIN ARGININE N-METHYLTRANSFERASE"/>
    <property type="match status" value="1"/>
</dbReference>
<dbReference type="SUPFAM" id="SSF48403">
    <property type="entry name" value="Ankyrin repeat"/>
    <property type="match status" value="1"/>
</dbReference>
<evidence type="ECO:0000259" key="5">
    <source>
        <dbReference type="Pfam" id="PF22528"/>
    </source>
</evidence>
<name>A0AAN8IRD1_TRICO</name>
<keyword evidence="3 4" id="KW-0949">S-adenosyl-L-methionine</keyword>
<dbReference type="InterPro" id="IPR029063">
    <property type="entry name" value="SAM-dependent_MTases_sf"/>
</dbReference>
<sequence>FAVLNVPSSGRPDICKYLMDHGARSYSTNSIGKTASELAAFVGQHECVSIINNHVGIDEIEKYLSPQVASGPVETYPEHLSRFIHKICSWHQVHPVAITMELSGYEDAMTYQKKILYVVDRVFERQLRCKEGNEVMSLKVWIILFVLREIYKFISELVSSGKNVHDACLVYAKYLLKWEPGERVRKNQETLLRNAIAAFPYHHSLLYETMVKAMTKTPFGERPTAFEYIVQGLFGQRLLMVSKFCGTCGAFTAKKRCPKCKVMFLEKINHVTGEREWEVAEEDHDLAQEIARSRFADMILDYNRNEMFLAGLRAVIQEKKREGAQAHVMDIGAGTGLLSLMAAREGADKVTAVEVFQPMAECARSIVEASEWHDKIEVLPFRSTDLSPLSSKPNIIVAEVFDTELIGEGALRTFKEALTRHVQFNRIPRFAEGVYYLNFDLKSFRSVLTCIYWCFGDYPLGECPGTSAVFDVQLSQLKQHQFTRLTEAFLAFTFDFESPESIVYDESFDRTALCTESGQVDAIFMWWDLDMDGTGRLWIDMSPKWSSSDYHWRDHWMQAVYYLPQQVHVKKGETLSLKCCHDEFSMWFSVGTDCVERIYCNCQLHTIMARQSIFSANEILEDVQFRDEVKAICEGTNAIVVGEGSMLFLLVAPIASAVTVVDSNPHFRDIISKLVNHIKIPPFPDKVPRYVSFYNFKNVTIVESVADVSTEPDVVVGEPFYLSAMTPWQNLRFWYDVTALQERFGRNITIQPQSAVLYGICERFDHLQNTGAPVGVVNGFDLSLFDDISQKARQATDALVDIHPLWEYEGVVKGEKFEVLHFDLRQEPSDVEANFTITSSHGTNGIPLWIEWHFGNQTITTGLKHDAGIGEVPEWKEGVRQGVYLLSPTLLTKPTINVDARFARGAGEIHLQFY</sequence>
<feature type="domain" description="Protein arginine N-methyltransferase" evidence="5">
    <location>
        <begin position="468"/>
        <end position="579"/>
    </location>
</feature>
<dbReference type="FunFam" id="3.40.50.150:FF:000071">
    <property type="entry name" value="Protein arginine N-methyltransferase 7"/>
    <property type="match status" value="1"/>
</dbReference>
<dbReference type="InterPro" id="IPR036770">
    <property type="entry name" value="Ankyrin_rpt-contain_sf"/>
</dbReference>
<dbReference type="CDD" id="cd02440">
    <property type="entry name" value="AdoMet_MTases"/>
    <property type="match status" value="1"/>
</dbReference>
<dbReference type="Gene3D" id="1.25.40.20">
    <property type="entry name" value="Ankyrin repeat-containing domain"/>
    <property type="match status" value="1"/>
</dbReference>
<comment type="caution">
    <text evidence="6">The sequence shown here is derived from an EMBL/GenBank/DDBJ whole genome shotgun (WGS) entry which is preliminary data.</text>
</comment>
<evidence type="ECO:0000256" key="2">
    <source>
        <dbReference type="ARBA" id="ARBA00022679"/>
    </source>
</evidence>
<evidence type="ECO:0000256" key="3">
    <source>
        <dbReference type="ARBA" id="ARBA00022691"/>
    </source>
</evidence>
<dbReference type="InterPro" id="IPR055135">
    <property type="entry name" value="PRMT_dom"/>
</dbReference>
<keyword evidence="2 4" id="KW-0808">Transferase</keyword>
<dbReference type="SUPFAM" id="SSF53335">
    <property type="entry name" value="S-adenosyl-L-methionine-dependent methyltransferases"/>
    <property type="match status" value="1"/>
</dbReference>
<dbReference type="Pfam" id="PF22528">
    <property type="entry name" value="PRMT_C"/>
    <property type="match status" value="1"/>
</dbReference>
<feature type="non-terminal residue" evidence="6">
    <location>
        <position position="1"/>
    </location>
</feature>
<proteinExistence type="predicted"/>
<dbReference type="PROSITE" id="PS51678">
    <property type="entry name" value="SAM_MT_PRMT"/>
    <property type="match status" value="1"/>
</dbReference>
<evidence type="ECO:0000313" key="6">
    <source>
        <dbReference type="EMBL" id="KAK5978752.1"/>
    </source>
</evidence>
<dbReference type="AlphaFoldDB" id="A0AAN8IRD1"/>
<dbReference type="EMBL" id="WIXE01009044">
    <property type="protein sequence ID" value="KAK5978752.1"/>
    <property type="molecule type" value="Genomic_DNA"/>
</dbReference>
<dbReference type="GO" id="GO:0016274">
    <property type="term" value="F:protein-arginine N-methyltransferase activity"/>
    <property type="evidence" value="ECO:0007669"/>
    <property type="project" value="InterPro"/>
</dbReference>
<organism evidence="6 7">
    <name type="scientific">Trichostrongylus colubriformis</name>
    <name type="common">Black scour worm</name>
    <dbReference type="NCBI Taxonomy" id="6319"/>
    <lineage>
        <taxon>Eukaryota</taxon>
        <taxon>Metazoa</taxon>
        <taxon>Ecdysozoa</taxon>
        <taxon>Nematoda</taxon>
        <taxon>Chromadorea</taxon>
        <taxon>Rhabditida</taxon>
        <taxon>Rhabditina</taxon>
        <taxon>Rhabditomorpha</taxon>
        <taxon>Strongyloidea</taxon>
        <taxon>Trichostrongylidae</taxon>
        <taxon>Trichostrongylus</taxon>
    </lineage>
</organism>
<dbReference type="Gene3D" id="2.70.160.11">
    <property type="entry name" value="Hnrnp arginine n-methyltransferase1"/>
    <property type="match status" value="2"/>
</dbReference>
<accession>A0AAN8IRD1</accession>
<dbReference type="Pfam" id="PF06325">
    <property type="entry name" value="PrmA"/>
    <property type="match status" value="1"/>
</dbReference>
<dbReference type="InterPro" id="IPR025799">
    <property type="entry name" value="Arg_MeTrfase"/>
</dbReference>
<evidence type="ECO:0000313" key="7">
    <source>
        <dbReference type="Proteomes" id="UP001331761"/>
    </source>
</evidence>
<evidence type="ECO:0000256" key="1">
    <source>
        <dbReference type="ARBA" id="ARBA00022603"/>
    </source>
</evidence>
<evidence type="ECO:0000256" key="4">
    <source>
        <dbReference type="PROSITE-ProRule" id="PRU01015"/>
    </source>
</evidence>
<reference evidence="6 7" key="1">
    <citation type="submission" date="2019-10" db="EMBL/GenBank/DDBJ databases">
        <title>Assembly and Annotation for the nematode Trichostrongylus colubriformis.</title>
        <authorList>
            <person name="Martin J."/>
        </authorList>
    </citation>
    <scope>NUCLEOTIDE SEQUENCE [LARGE SCALE GENOMIC DNA]</scope>
    <source>
        <strain evidence="6">G859</strain>
        <tissue evidence="6">Whole worm</tissue>
    </source>
</reference>
<gene>
    <name evidence="6" type="ORF">GCK32_006886</name>
</gene>
<dbReference type="Proteomes" id="UP001331761">
    <property type="component" value="Unassembled WGS sequence"/>
</dbReference>
<protein>
    <submittedName>
        <fullName evidence="6">PX domain-containing protein</fullName>
    </submittedName>
</protein>
<keyword evidence="7" id="KW-1185">Reference proteome</keyword>
<dbReference type="Gene3D" id="3.40.50.150">
    <property type="entry name" value="Vaccinia Virus protein VP39"/>
    <property type="match status" value="2"/>
</dbReference>
<dbReference type="PANTHER" id="PTHR11006:SF4">
    <property type="entry name" value="PROTEIN ARGININE N-METHYLTRANSFERASE 7"/>
    <property type="match status" value="1"/>
</dbReference>
<dbReference type="GO" id="GO:0032259">
    <property type="term" value="P:methylation"/>
    <property type="evidence" value="ECO:0007669"/>
    <property type="project" value="UniProtKB-KW"/>
</dbReference>
<keyword evidence="1 4" id="KW-0489">Methyltransferase</keyword>
<dbReference type="GO" id="GO:0042054">
    <property type="term" value="F:histone methyltransferase activity"/>
    <property type="evidence" value="ECO:0007669"/>
    <property type="project" value="TreeGrafter"/>
</dbReference>